<organism evidence="2 3">
    <name type="scientific">Streptomyces yunnanensis</name>
    <dbReference type="NCBI Taxonomy" id="156453"/>
    <lineage>
        <taxon>Bacteria</taxon>
        <taxon>Bacillati</taxon>
        <taxon>Actinomycetota</taxon>
        <taxon>Actinomycetes</taxon>
        <taxon>Kitasatosporales</taxon>
        <taxon>Streptomycetaceae</taxon>
        <taxon>Streptomyces</taxon>
    </lineage>
</organism>
<accession>A0ABY8A1Y8</accession>
<evidence type="ECO:0000259" key="1">
    <source>
        <dbReference type="Pfam" id="PF12697"/>
    </source>
</evidence>
<proteinExistence type="predicted"/>
<reference evidence="2 3" key="1">
    <citation type="submission" date="2022-03" db="EMBL/GenBank/DDBJ databases">
        <title>Streptomyces yunnanensis P86,complete genome.</title>
        <authorList>
            <person name="Chen S."/>
            <person name="Zhang Q."/>
        </authorList>
    </citation>
    <scope>NUCLEOTIDE SEQUENCE [LARGE SCALE GENOMIC DNA]</scope>
    <source>
        <strain evidence="2 3">P86</strain>
    </source>
</reference>
<evidence type="ECO:0000313" key="3">
    <source>
        <dbReference type="Proteomes" id="UP001218629"/>
    </source>
</evidence>
<dbReference type="Pfam" id="PF12697">
    <property type="entry name" value="Abhydrolase_6"/>
    <property type="match status" value="1"/>
</dbReference>
<dbReference type="Gene3D" id="3.40.50.1820">
    <property type="entry name" value="alpha/beta hydrolase"/>
    <property type="match status" value="1"/>
</dbReference>
<dbReference type="InterPro" id="IPR000073">
    <property type="entry name" value="AB_hydrolase_1"/>
</dbReference>
<dbReference type="RefSeq" id="WP_275305935.1">
    <property type="nucleotide sequence ID" value="NZ_CP095749.1"/>
</dbReference>
<name>A0ABY8A1Y8_9ACTN</name>
<protein>
    <submittedName>
        <fullName evidence="2">Alpha/beta fold hydrolase</fullName>
    </submittedName>
</protein>
<dbReference type="SUPFAM" id="SSF53474">
    <property type="entry name" value="alpha/beta-Hydrolases"/>
    <property type="match status" value="1"/>
</dbReference>
<gene>
    <name evidence="2" type="ORF">MOV08_02225</name>
</gene>
<sequence>MRKVVLVHGFWHGSWCWSRVVEQLAARGVTSVAVDLEGHG</sequence>
<dbReference type="Proteomes" id="UP001218629">
    <property type="component" value="Chromosome"/>
</dbReference>
<keyword evidence="3" id="KW-1185">Reference proteome</keyword>
<dbReference type="EMBL" id="CP095749">
    <property type="protein sequence ID" value="WEB38234.1"/>
    <property type="molecule type" value="Genomic_DNA"/>
</dbReference>
<keyword evidence="2" id="KW-0378">Hydrolase</keyword>
<dbReference type="GO" id="GO:0016787">
    <property type="term" value="F:hydrolase activity"/>
    <property type="evidence" value="ECO:0007669"/>
    <property type="project" value="UniProtKB-KW"/>
</dbReference>
<dbReference type="InterPro" id="IPR029058">
    <property type="entry name" value="AB_hydrolase_fold"/>
</dbReference>
<evidence type="ECO:0000313" key="2">
    <source>
        <dbReference type="EMBL" id="WEB38234.1"/>
    </source>
</evidence>
<feature type="domain" description="AB hydrolase-1" evidence="1">
    <location>
        <begin position="4"/>
        <end position="40"/>
    </location>
</feature>